<dbReference type="SMART" id="SM00389">
    <property type="entry name" value="HOX"/>
    <property type="match status" value="1"/>
</dbReference>
<keyword evidence="9" id="KW-1185">Reference proteome</keyword>
<organism evidence="9 10">
    <name type="scientific">Parastrongyloides trichosuri</name>
    <name type="common">Possum-specific nematode worm</name>
    <dbReference type="NCBI Taxonomy" id="131310"/>
    <lineage>
        <taxon>Eukaryota</taxon>
        <taxon>Metazoa</taxon>
        <taxon>Ecdysozoa</taxon>
        <taxon>Nematoda</taxon>
        <taxon>Chromadorea</taxon>
        <taxon>Rhabditida</taxon>
        <taxon>Tylenchina</taxon>
        <taxon>Panagrolaimomorpha</taxon>
        <taxon>Strongyloidoidea</taxon>
        <taxon>Strongyloididae</taxon>
        <taxon>Parastrongyloides</taxon>
    </lineage>
</organism>
<dbReference type="PROSITE" id="PS00027">
    <property type="entry name" value="HOMEOBOX_1"/>
    <property type="match status" value="1"/>
</dbReference>
<evidence type="ECO:0000259" key="8">
    <source>
        <dbReference type="PROSITE" id="PS50071"/>
    </source>
</evidence>
<dbReference type="InterPro" id="IPR001356">
    <property type="entry name" value="HD"/>
</dbReference>
<dbReference type="GO" id="GO:1990837">
    <property type="term" value="F:sequence-specific double-stranded DNA binding"/>
    <property type="evidence" value="ECO:0007669"/>
    <property type="project" value="TreeGrafter"/>
</dbReference>
<dbReference type="InterPro" id="IPR020479">
    <property type="entry name" value="HD_metazoa"/>
</dbReference>
<dbReference type="PANTHER" id="PTHR24335">
    <property type="entry name" value="MOTOR NEURON AND PANCREAS HOMEOBOX PROTEIN"/>
    <property type="match status" value="1"/>
</dbReference>
<feature type="domain" description="Homeobox" evidence="8">
    <location>
        <begin position="85"/>
        <end position="145"/>
    </location>
</feature>
<comment type="subcellular location">
    <subcellularLocation>
        <location evidence="1 6 7">Nucleus</location>
    </subcellularLocation>
</comment>
<dbReference type="Gene3D" id="1.10.10.60">
    <property type="entry name" value="Homeodomain-like"/>
    <property type="match status" value="1"/>
</dbReference>
<feature type="DNA-binding region" description="Homeobox" evidence="6">
    <location>
        <begin position="87"/>
        <end position="146"/>
    </location>
</feature>
<dbReference type="CDD" id="cd00086">
    <property type="entry name" value="homeodomain"/>
    <property type="match status" value="1"/>
</dbReference>
<keyword evidence="3 6" id="KW-0238">DNA-binding</keyword>
<protein>
    <submittedName>
        <fullName evidence="10">Homeobox domain-containing protein</fullName>
    </submittedName>
</protein>
<dbReference type="InterPro" id="IPR042768">
    <property type="entry name" value="MNX1/Ceh-12"/>
</dbReference>
<keyword evidence="5 6" id="KW-0539">Nucleus</keyword>
<dbReference type="WBParaSite" id="PTRK_0000852700.1">
    <property type="protein sequence ID" value="PTRK_0000852700.1"/>
    <property type="gene ID" value="PTRK_0000852700"/>
</dbReference>
<accession>A0A0N4ZK94</accession>
<dbReference type="FunFam" id="1.10.10.60:FF:000417">
    <property type="entry name" value="Even-skipped homeobox 1"/>
    <property type="match status" value="1"/>
</dbReference>
<dbReference type="GO" id="GO:0005634">
    <property type="term" value="C:nucleus"/>
    <property type="evidence" value="ECO:0007669"/>
    <property type="project" value="UniProtKB-SubCell"/>
</dbReference>
<dbReference type="SUPFAM" id="SSF46689">
    <property type="entry name" value="Homeodomain-like"/>
    <property type="match status" value="1"/>
</dbReference>
<evidence type="ECO:0000256" key="1">
    <source>
        <dbReference type="ARBA" id="ARBA00004123"/>
    </source>
</evidence>
<evidence type="ECO:0000256" key="3">
    <source>
        <dbReference type="ARBA" id="ARBA00023125"/>
    </source>
</evidence>
<dbReference type="InterPro" id="IPR017970">
    <property type="entry name" value="Homeobox_CS"/>
</dbReference>
<dbReference type="Proteomes" id="UP000038045">
    <property type="component" value="Unplaced"/>
</dbReference>
<keyword evidence="2" id="KW-0217">Developmental protein</keyword>
<dbReference type="InterPro" id="IPR009057">
    <property type="entry name" value="Homeodomain-like_sf"/>
</dbReference>
<name>A0A0N4ZK94_PARTI</name>
<evidence type="ECO:0000256" key="6">
    <source>
        <dbReference type="PROSITE-ProRule" id="PRU00108"/>
    </source>
</evidence>
<dbReference type="Pfam" id="PF00046">
    <property type="entry name" value="Homeodomain"/>
    <property type="match status" value="1"/>
</dbReference>
<evidence type="ECO:0000313" key="9">
    <source>
        <dbReference type="Proteomes" id="UP000038045"/>
    </source>
</evidence>
<evidence type="ECO:0000256" key="4">
    <source>
        <dbReference type="ARBA" id="ARBA00023155"/>
    </source>
</evidence>
<dbReference type="PRINTS" id="PR00024">
    <property type="entry name" value="HOMEOBOX"/>
</dbReference>
<keyword evidence="4 6" id="KW-0371">Homeobox</keyword>
<dbReference type="GO" id="GO:0048812">
    <property type="term" value="P:neuron projection morphogenesis"/>
    <property type="evidence" value="ECO:0007669"/>
    <property type="project" value="TreeGrafter"/>
</dbReference>
<dbReference type="PANTHER" id="PTHR24335:SF4">
    <property type="entry name" value="EXTRA-EXTRA"/>
    <property type="match status" value="1"/>
</dbReference>
<evidence type="ECO:0000256" key="5">
    <source>
        <dbReference type="ARBA" id="ARBA00023242"/>
    </source>
</evidence>
<proteinExistence type="predicted"/>
<sequence>MSYGTMFASIDSLVRDEKKDPNNGIEKKGNDVKIKNNIFPNNNNNITNIQLPQFLNSNTNILSQMPFPIHCDPVALTLWNWQQWSRMRRPRTTFTSEQLMKLENQFAETKYLSRPRRYRLAQELCLSETQIKIWFQNRRMKSRRNALVPLSLGEDDKLVKEEDVDKVRKE</sequence>
<dbReference type="STRING" id="131310.A0A0N4ZK94"/>
<dbReference type="GO" id="GO:0048663">
    <property type="term" value="P:neuron fate commitment"/>
    <property type="evidence" value="ECO:0007669"/>
    <property type="project" value="UniProtKB-ARBA"/>
</dbReference>
<dbReference type="PROSITE" id="PS50071">
    <property type="entry name" value="HOMEOBOX_2"/>
    <property type="match status" value="1"/>
</dbReference>
<evidence type="ECO:0000313" key="10">
    <source>
        <dbReference type="WBParaSite" id="PTRK_0000852700.1"/>
    </source>
</evidence>
<evidence type="ECO:0000256" key="7">
    <source>
        <dbReference type="RuleBase" id="RU000682"/>
    </source>
</evidence>
<dbReference type="AlphaFoldDB" id="A0A0N4ZK94"/>
<dbReference type="GO" id="GO:0007417">
    <property type="term" value="P:central nervous system development"/>
    <property type="evidence" value="ECO:0007669"/>
    <property type="project" value="TreeGrafter"/>
</dbReference>
<reference evidence="10" key="1">
    <citation type="submission" date="2017-02" db="UniProtKB">
        <authorList>
            <consortium name="WormBaseParasite"/>
        </authorList>
    </citation>
    <scope>IDENTIFICATION</scope>
</reference>
<dbReference type="GO" id="GO:0000981">
    <property type="term" value="F:DNA-binding transcription factor activity, RNA polymerase II-specific"/>
    <property type="evidence" value="ECO:0007669"/>
    <property type="project" value="InterPro"/>
</dbReference>
<evidence type="ECO:0000256" key="2">
    <source>
        <dbReference type="ARBA" id="ARBA00022473"/>
    </source>
</evidence>